<feature type="region of interest" description="Disordered" evidence="1">
    <location>
        <begin position="187"/>
        <end position="211"/>
    </location>
</feature>
<evidence type="ECO:0000313" key="3">
    <source>
        <dbReference type="Proteomes" id="UP000327011"/>
    </source>
</evidence>
<gene>
    <name evidence="2" type="ORF">F5972_22815</name>
</gene>
<dbReference type="InterPro" id="IPR016024">
    <property type="entry name" value="ARM-type_fold"/>
</dbReference>
<dbReference type="RefSeq" id="WP_150935687.1">
    <property type="nucleotide sequence ID" value="NZ_VYTZ01000008.1"/>
</dbReference>
<evidence type="ECO:0000256" key="1">
    <source>
        <dbReference type="SAM" id="MobiDB-lite"/>
    </source>
</evidence>
<evidence type="ECO:0008006" key="4">
    <source>
        <dbReference type="Google" id="ProtNLM"/>
    </source>
</evidence>
<comment type="caution">
    <text evidence="2">The sequence shown here is derived from an EMBL/GenBank/DDBJ whole genome shotgun (WGS) entry which is preliminary data.</text>
</comment>
<sequence length="211" mass="22164">MGVSERPPAAGDRDGGAEPARELIRLALADTDPDGPVRWRMITKLLARGDPETFAVARRLCASADPAERVLGADVLGELGRDHPFRERTLPVLRALAADEDDPRVLYSVLIAFGHLRDGRALPSVIDLAGHGHPTVRYGAAYALPHVMGDPPDAAGLAALRRLAADADEDVADWAALGLSLNGLAPNAAPAKRSSASRGQVDDLGGQVLDP</sequence>
<evidence type="ECO:0000313" key="2">
    <source>
        <dbReference type="EMBL" id="KAA9376279.1"/>
    </source>
</evidence>
<keyword evidence="3" id="KW-1185">Reference proteome</keyword>
<dbReference type="Gene3D" id="1.25.10.10">
    <property type="entry name" value="Leucine-rich Repeat Variant"/>
    <property type="match status" value="1"/>
</dbReference>
<dbReference type="Proteomes" id="UP000327011">
    <property type="component" value="Unassembled WGS sequence"/>
</dbReference>
<dbReference type="EMBL" id="VYTZ01000008">
    <property type="protein sequence ID" value="KAA9376279.1"/>
    <property type="molecule type" value="Genomic_DNA"/>
</dbReference>
<organism evidence="2 3">
    <name type="scientific">Microbispora cellulosiformans</name>
    <dbReference type="NCBI Taxonomy" id="2614688"/>
    <lineage>
        <taxon>Bacteria</taxon>
        <taxon>Bacillati</taxon>
        <taxon>Actinomycetota</taxon>
        <taxon>Actinomycetes</taxon>
        <taxon>Streptosporangiales</taxon>
        <taxon>Streptosporangiaceae</taxon>
        <taxon>Microbispora</taxon>
    </lineage>
</organism>
<name>A0A5J5JZA7_9ACTN</name>
<dbReference type="SUPFAM" id="SSF48371">
    <property type="entry name" value="ARM repeat"/>
    <property type="match status" value="1"/>
</dbReference>
<reference evidence="2 3" key="1">
    <citation type="submission" date="2019-09" db="EMBL/GenBank/DDBJ databases">
        <title>Screening of Novel Bioactive Compounds from Soil-Associated.</title>
        <authorList>
            <person name="Gong X."/>
        </authorList>
    </citation>
    <scope>NUCLEOTIDE SEQUENCE [LARGE SCALE GENOMIC DNA]</scope>
    <source>
        <strain evidence="2 3">Gxj-6</strain>
    </source>
</reference>
<protein>
    <recommendedName>
        <fullName evidence="4">HEAT repeat domain-containing protein</fullName>
    </recommendedName>
</protein>
<dbReference type="InterPro" id="IPR011989">
    <property type="entry name" value="ARM-like"/>
</dbReference>
<proteinExistence type="predicted"/>
<dbReference type="Pfam" id="PF13646">
    <property type="entry name" value="HEAT_2"/>
    <property type="match status" value="1"/>
</dbReference>
<dbReference type="AlphaFoldDB" id="A0A5J5JZA7"/>
<accession>A0A5J5JZA7</accession>